<proteinExistence type="predicted"/>
<dbReference type="Proteomes" id="UP000325289">
    <property type="component" value="Unassembled WGS sequence"/>
</dbReference>
<dbReference type="GO" id="GO:0030151">
    <property type="term" value="F:molybdenum ion binding"/>
    <property type="evidence" value="ECO:0007669"/>
    <property type="project" value="InterPro"/>
</dbReference>
<dbReference type="PANTHER" id="PTHR36930:SF1">
    <property type="entry name" value="MOSC DOMAIN-CONTAINING PROTEIN"/>
    <property type="match status" value="1"/>
</dbReference>
<sequence length="246" mass="26774">MTQRLAEIWRHPIKGLGRERLESVAVTPEAPLPGDRAWALLHENAAADTDAWQPRRNFLVVASGPRLAQIAATAHTDGTITVTHPDRPDLTFVPATEGARLIDWVRPLWPEARPAPHRLVPAPPQGMADNGAALVSILSRASLAALSDAIGQPLDIRRFRGNLVLDGGSPWEEFDLVGREITLGGLRLKVTERIERCRATEANPETGERDADTLRILQDRWGHRDFGVYATILDGGTLAPGAEVAA</sequence>
<evidence type="ECO:0000313" key="2">
    <source>
        <dbReference type="EMBL" id="SFD70391.1"/>
    </source>
</evidence>
<name>A0A1I1UHS7_9RHOB</name>
<feature type="domain" description="MOSC" evidence="1">
    <location>
        <begin position="102"/>
        <end position="246"/>
    </location>
</feature>
<dbReference type="PROSITE" id="PS51340">
    <property type="entry name" value="MOSC"/>
    <property type="match status" value="1"/>
</dbReference>
<dbReference type="Pfam" id="PF03476">
    <property type="entry name" value="MOSC_N"/>
    <property type="match status" value="1"/>
</dbReference>
<dbReference type="Pfam" id="PF03473">
    <property type="entry name" value="MOSC"/>
    <property type="match status" value="1"/>
</dbReference>
<dbReference type="InterPro" id="IPR005302">
    <property type="entry name" value="MoCF_Sase_C"/>
</dbReference>
<dbReference type="InterPro" id="IPR052716">
    <property type="entry name" value="MOSC_domain"/>
</dbReference>
<protein>
    <recommendedName>
        <fullName evidence="1">MOSC domain-containing protein</fullName>
    </recommendedName>
</protein>
<dbReference type="EMBL" id="FOMS01000002">
    <property type="protein sequence ID" value="SFD70391.1"/>
    <property type="molecule type" value="Genomic_DNA"/>
</dbReference>
<reference evidence="2 3" key="1">
    <citation type="submission" date="2016-10" db="EMBL/GenBank/DDBJ databases">
        <authorList>
            <person name="Varghese N."/>
            <person name="Submissions S."/>
        </authorList>
    </citation>
    <scope>NUCLEOTIDE SEQUENCE [LARGE SCALE GENOMIC DNA]</scope>
    <source>
        <strain evidence="3">YIM D21,KCTC 23444,ACCC 10710</strain>
    </source>
</reference>
<dbReference type="RefSeq" id="WP_149754744.1">
    <property type="nucleotide sequence ID" value="NZ_FOMS01000002.1"/>
</dbReference>
<dbReference type="InterPro" id="IPR011037">
    <property type="entry name" value="Pyrv_Knase-like_insert_dom_sf"/>
</dbReference>
<gene>
    <name evidence="2" type="ORF">SAMN04515678_102359</name>
</gene>
<dbReference type="AlphaFoldDB" id="A0A1I1UHS7"/>
<dbReference type="PANTHER" id="PTHR36930">
    <property type="entry name" value="METAL-SULFUR CLUSTER BIOSYNTHESIS PROTEINS YUAD-RELATED"/>
    <property type="match status" value="1"/>
</dbReference>
<dbReference type="OrthoDB" id="581532at2"/>
<evidence type="ECO:0000313" key="3">
    <source>
        <dbReference type="Proteomes" id="UP000325289"/>
    </source>
</evidence>
<dbReference type="SUPFAM" id="SSF50800">
    <property type="entry name" value="PK beta-barrel domain-like"/>
    <property type="match status" value="1"/>
</dbReference>
<evidence type="ECO:0000259" key="1">
    <source>
        <dbReference type="PROSITE" id="PS51340"/>
    </source>
</evidence>
<dbReference type="InterPro" id="IPR005303">
    <property type="entry name" value="MOCOS_middle"/>
</dbReference>
<dbReference type="Gene3D" id="2.40.33.20">
    <property type="entry name" value="PK beta-barrel domain-like"/>
    <property type="match status" value="1"/>
</dbReference>
<dbReference type="GO" id="GO:0030170">
    <property type="term" value="F:pyridoxal phosphate binding"/>
    <property type="evidence" value="ECO:0007669"/>
    <property type="project" value="InterPro"/>
</dbReference>
<keyword evidence="3" id="KW-1185">Reference proteome</keyword>
<dbReference type="GO" id="GO:0003824">
    <property type="term" value="F:catalytic activity"/>
    <property type="evidence" value="ECO:0007669"/>
    <property type="project" value="InterPro"/>
</dbReference>
<accession>A0A1I1UHS7</accession>
<organism evidence="2 3">
    <name type="scientific">Roseivivax sediminis</name>
    <dbReference type="NCBI Taxonomy" id="936889"/>
    <lineage>
        <taxon>Bacteria</taxon>
        <taxon>Pseudomonadati</taxon>
        <taxon>Pseudomonadota</taxon>
        <taxon>Alphaproteobacteria</taxon>
        <taxon>Rhodobacterales</taxon>
        <taxon>Roseobacteraceae</taxon>
        <taxon>Roseivivax</taxon>
    </lineage>
</organism>